<evidence type="ECO:0000256" key="2">
    <source>
        <dbReference type="ARBA" id="ARBA00034247"/>
    </source>
</evidence>
<dbReference type="EC" id="2.7.7.65" evidence="1"/>
<feature type="transmembrane region" description="Helical" evidence="3">
    <location>
        <begin position="153"/>
        <end position="176"/>
    </location>
</feature>
<evidence type="ECO:0000256" key="1">
    <source>
        <dbReference type="ARBA" id="ARBA00012528"/>
    </source>
</evidence>
<feature type="transmembrane region" description="Helical" evidence="3">
    <location>
        <begin position="123"/>
        <end position="141"/>
    </location>
</feature>
<reference evidence="5" key="1">
    <citation type="submission" date="2023-03" db="EMBL/GenBank/DDBJ databases">
        <title>Synergistic degradation of erythromycin by symbiotic bacteria Ery-6A and Ery-6B and application in simulated water remediation.</title>
        <authorList>
            <person name="Xu S."/>
        </authorList>
    </citation>
    <scope>NUCLEOTIDE SEQUENCE</scope>
    <source>
        <strain evidence="5">Ery-6A</strain>
    </source>
</reference>
<name>A0AAX3SFB8_9BURK</name>
<dbReference type="CDD" id="cd01949">
    <property type="entry name" value="GGDEF"/>
    <property type="match status" value="1"/>
</dbReference>
<sequence>MSLDTDRLYVLIAPLSILLLSCTLAVCWLVQRRQRYLLWIAGGYALVSLALAWQSIAPREQLHHWAVYTGAMYLFGTWCFARCMAGRYGVSAHPVLGLLIGAVVLAALYYYSRIQVDLWVRVHWLNTGLGLLQLLPAPAMLRRRPPQDWLERMLYWSYVVFAGYTAARPLLVLALGSTDLNEIARSTYWLVTLVSTLSFALLFTLMLLACTVRDVFTALRQERNHDSLTNLLNRRAFQEAAELRLADSHMAPVSVLIGDIDHFKRINDSWGHDCGDRVLQAVARTLQQHVRSDDLVSRFGGEEFVLLLMRTTPEEAERVAERIRAQLSADGYVLAAGQRITISFGIAPVAANTALTDALTRADALLYSAKQAGRDRVHVAADPGRKLPQTA</sequence>
<organism evidence="5 6">
    <name type="scientific">Delftia tsuruhatensis</name>
    <dbReference type="NCBI Taxonomy" id="180282"/>
    <lineage>
        <taxon>Bacteria</taxon>
        <taxon>Pseudomonadati</taxon>
        <taxon>Pseudomonadota</taxon>
        <taxon>Betaproteobacteria</taxon>
        <taxon>Burkholderiales</taxon>
        <taxon>Comamonadaceae</taxon>
        <taxon>Delftia</taxon>
    </lineage>
</organism>
<dbReference type="Gene3D" id="3.30.70.270">
    <property type="match status" value="1"/>
</dbReference>
<dbReference type="GO" id="GO:0052621">
    <property type="term" value="F:diguanylate cyclase activity"/>
    <property type="evidence" value="ECO:0007669"/>
    <property type="project" value="UniProtKB-EC"/>
</dbReference>
<feature type="transmembrane region" description="Helical" evidence="3">
    <location>
        <begin position="12"/>
        <end position="30"/>
    </location>
</feature>
<dbReference type="Pfam" id="PF00990">
    <property type="entry name" value="GGDEF"/>
    <property type="match status" value="1"/>
</dbReference>
<dbReference type="InterPro" id="IPR043128">
    <property type="entry name" value="Rev_trsase/Diguanyl_cyclase"/>
</dbReference>
<dbReference type="InterPro" id="IPR050469">
    <property type="entry name" value="Diguanylate_Cyclase"/>
</dbReference>
<keyword evidence="3" id="KW-0812">Transmembrane</keyword>
<feature type="transmembrane region" description="Helical" evidence="3">
    <location>
        <begin position="188"/>
        <end position="210"/>
    </location>
</feature>
<evidence type="ECO:0000313" key="6">
    <source>
        <dbReference type="Proteomes" id="UP001219066"/>
    </source>
</evidence>
<dbReference type="SMART" id="SM00267">
    <property type="entry name" value="GGDEF"/>
    <property type="match status" value="1"/>
</dbReference>
<dbReference type="AlphaFoldDB" id="A0AAX3SFB8"/>
<evidence type="ECO:0000259" key="4">
    <source>
        <dbReference type="PROSITE" id="PS50887"/>
    </source>
</evidence>
<comment type="catalytic activity">
    <reaction evidence="2">
        <text>2 GTP = 3',3'-c-di-GMP + 2 diphosphate</text>
        <dbReference type="Rhea" id="RHEA:24898"/>
        <dbReference type="ChEBI" id="CHEBI:33019"/>
        <dbReference type="ChEBI" id="CHEBI:37565"/>
        <dbReference type="ChEBI" id="CHEBI:58805"/>
        <dbReference type="EC" id="2.7.7.65"/>
    </reaction>
</comment>
<dbReference type="NCBIfam" id="TIGR00254">
    <property type="entry name" value="GGDEF"/>
    <property type="match status" value="1"/>
</dbReference>
<keyword evidence="3" id="KW-1133">Transmembrane helix</keyword>
<feature type="domain" description="GGDEF" evidence="4">
    <location>
        <begin position="251"/>
        <end position="382"/>
    </location>
</feature>
<feature type="transmembrane region" description="Helical" evidence="3">
    <location>
        <begin position="62"/>
        <end position="81"/>
    </location>
</feature>
<dbReference type="GO" id="GO:0043709">
    <property type="term" value="P:cell adhesion involved in single-species biofilm formation"/>
    <property type="evidence" value="ECO:0007669"/>
    <property type="project" value="TreeGrafter"/>
</dbReference>
<keyword evidence="3" id="KW-0472">Membrane</keyword>
<dbReference type="GO" id="GO:1902201">
    <property type="term" value="P:negative regulation of bacterial-type flagellum-dependent cell motility"/>
    <property type="evidence" value="ECO:0007669"/>
    <property type="project" value="TreeGrafter"/>
</dbReference>
<dbReference type="SUPFAM" id="SSF55073">
    <property type="entry name" value="Nucleotide cyclase"/>
    <property type="match status" value="1"/>
</dbReference>
<evidence type="ECO:0000256" key="3">
    <source>
        <dbReference type="SAM" id="Phobius"/>
    </source>
</evidence>
<dbReference type="GO" id="GO:0005886">
    <property type="term" value="C:plasma membrane"/>
    <property type="evidence" value="ECO:0007669"/>
    <property type="project" value="TreeGrafter"/>
</dbReference>
<gene>
    <name evidence="5" type="ORF">PYR84_17410</name>
</gene>
<dbReference type="PANTHER" id="PTHR45138:SF9">
    <property type="entry name" value="DIGUANYLATE CYCLASE DGCM-RELATED"/>
    <property type="match status" value="1"/>
</dbReference>
<dbReference type="InterPro" id="IPR000160">
    <property type="entry name" value="GGDEF_dom"/>
</dbReference>
<dbReference type="PROSITE" id="PS51257">
    <property type="entry name" value="PROKAR_LIPOPROTEIN"/>
    <property type="match status" value="1"/>
</dbReference>
<dbReference type="PROSITE" id="PS50887">
    <property type="entry name" value="GGDEF"/>
    <property type="match status" value="1"/>
</dbReference>
<dbReference type="PANTHER" id="PTHR45138">
    <property type="entry name" value="REGULATORY COMPONENTS OF SENSORY TRANSDUCTION SYSTEM"/>
    <property type="match status" value="1"/>
</dbReference>
<feature type="transmembrane region" description="Helical" evidence="3">
    <location>
        <begin position="93"/>
        <end position="111"/>
    </location>
</feature>
<keyword evidence="5" id="KW-0548">Nucleotidyltransferase</keyword>
<dbReference type="RefSeq" id="WP_239009385.1">
    <property type="nucleotide sequence ID" value="NZ_CBCSDN010000014.1"/>
</dbReference>
<dbReference type="EMBL" id="CP120956">
    <property type="protein sequence ID" value="WFF78716.1"/>
    <property type="molecule type" value="Genomic_DNA"/>
</dbReference>
<dbReference type="FunFam" id="3.30.70.270:FF:000001">
    <property type="entry name" value="Diguanylate cyclase domain protein"/>
    <property type="match status" value="1"/>
</dbReference>
<evidence type="ECO:0000313" key="5">
    <source>
        <dbReference type="EMBL" id="WFF78716.1"/>
    </source>
</evidence>
<dbReference type="InterPro" id="IPR029787">
    <property type="entry name" value="Nucleotide_cyclase"/>
</dbReference>
<protein>
    <recommendedName>
        <fullName evidence="1">diguanylate cyclase</fullName>
        <ecNumber evidence="1">2.7.7.65</ecNumber>
    </recommendedName>
</protein>
<accession>A0AAX3SFB8</accession>
<dbReference type="Proteomes" id="UP001219066">
    <property type="component" value="Chromosome"/>
</dbReference>
<proteinExistence type="predicted"/>
<feature type="transmembrane region" description="Helical" evidence="3">
    <location>
        <begin position="37"/>
        <end position="56"/>
    </location>
</feature>
<keyword evidence="5" id="KW-0808">Transferase</keyword>